<dbReference type="PANTHER" id="PTHR11014:SF63">
    <property type="entry name" value="METALLOPEPTIDASE, PUTATIVE (AFU_ORTHOLOGUE AFUA_6G09600)-RELATED"/>
    <property type="match status" value="1"/>
</dbReference>
<dbReference type="SUPFAM" id="SSF55031">
    <property type="entry name" value="Bacterial exopeptidase dimerisation domain"/>
    <property type="match status" value="1"/>
</dbReference>
<accession>A0A9X2MCG7</accession>
<feature type="domain" description="Peptidase M20 dimerisation" evidence="2">
    <location>
        <begin position="99"/>
        <end position="192"/>
    </location>
</feature>
<dbReference type="InterPro" id="IPR002933">
    <property type="entry name" value="Peptidase_M20"/>
</dbReference>
<dbReference type="PANTHER" id="PTHR11014">
    <property type="entry name" value="PEPTIDASE M20 FAMILY MEMBER"/>
    <property type="match status" value="1"/>
</dbReference>
<sequence>MDYKSENKGVMHACGHDAHLTIALGLCKILNKFRYRLKVNVKFIFQPGEEIGGGKIIINNGVLENPKVDYIFALHVAPHLLCGSMEIKAGIMAASTDRLHITVKGKKSHGAYPNEGIEAIVTSSYLISSLQTIVSRNIDPNHSVVITFGKILGREKGNIICDEVNLVGTLRTLNNEDRNLSKKRIKEICTHVGETFNSSITIDIKEGIPPLINDAELVSKIIRNGVELLGNDNVIIKDKSSLGAEDFAYFLQKTKGAFFNIGCANDTINSPIHTSTFNIDENCLLIGVLLQ</sequence>
<organism evidence="3 4">
    <name type="scientific">Terrisporobacter muris</name>
    <dbReference type="NCBI Taxonomy" id="2963284"/>
    <lineage>
        <taxon>Bacteria</taxon>
        <taxon>Bacillati</taxon>
        <taxon>Bacillota</taxon>
        <taxon>Clostridia</taxon>
        <taxon>Peptostreptococcales</taxon>
        <taxon>Peptostreptococcaceae</taxon>
        <taxon>Terrisporobacter</taxon>
    </lineage>
</organism>
<dbReference type="NCBIfam" id="TIGR01891">
    <property type="entry name" value="amidohydrolases"/>
    <property type="match status" value="1"/>
</dbReference>
<dbReference type="Gene3D" id="3.40.630.10">
    <property type="entry name" value="Zn peptidases"/>
    <property type="match status" value="1"/>
</dbReference>
<evidence type="ECO:0000259" key="2">
    <source>
        <dbReference type="Pfam" id="PF07687"/>
    </source>
</evidence>
<keyword evidence="4" id="KW-1185">Reference proteome</keyword>
<dbReference type="InterPro" id="IPR036264">
    <property type="entry name" value="Bact_exopeptidase_dim_dom"/>
</dbReference>
<dbReference type="SUPFAM" id="SSF53187">
    <property type="entry name" value="Zn-dependent exopeptidases"/>
    <property type="match status" value="1"/>
</dbReference>
<dbReference type="CDD" id="cd03886">
    <property type="entry name" value="M20_Acy1"/>
    <property type="match status" value="1"/>
</dbReference>
<dbReference type="RefSeq" id="WP_257559998.1">
    <property type="nucleotide sequence ID" value="NZ_JANKBY010000012.1"/>
</dbReference>
<dbReference type="Pfam" id="PF01546">
    <property type="entry name" value="Peptidase_M20"/>
    <property type="match status" value="1"/>
</dbReference>
<comment type="caution">
    <text evidence="3">The sequence shown here is derived from an EMBL/GenBank/DDBJ whole genome shotgun (WGS) entry which is preliminary data.</text>
</comment>
<keyword evidence="1" id="KW-0378">Hydrolase</keyword>
<dbReference type="InterPro" id="IPR017439">
    <property type="entry name" value="Amidohydrolase"/>
</dbReference>
<evidence type="ECO:0000313" key="3">
    <source>
        <dbReference type="EMBL" id="MCR1821541.1"/>
    </source>
</evidence>
<dbReference type="Proteomes" id="UP001140817">
    <property type="component" value="Unassembled WGS sequence"/>
</dbReference>
<gene>
    <name evidence="3" type="ORF">NSA58_01970</name>
</gene>
<dbReference type="Pfam" id="PF07687">
    <property type="entry name" value="M20_dimer"/>
    <property type="match status" value="1"/>
</dbReference>
<evidence type="ECO:0000256" key="1">
    <source>
        <dbReference type="ARBA" id="ARBA00022801"/>
    </source>
</evidence>
<dbReference type="EMBL" id="JANKBY010000012">
    <property type="protein sequence ID" value="MCR1821541.1"/>
    <property type="molecule type" value="Genomic_DNA"/>
</dbReference>
<dbReference type="FunFam" id="3.30.70.360:FF:000001">
    <property type="entry name" value="N-acetyldiaminopimelate deacetylase"/>
    <property type="match status" value="1"/>
</dbReference>
<dbReference type="GO" id="GO:0019877">
    <property type="term" value="P:diaminopimelate biosynthetic process"/>
    <property type="evidence" value="ECO:0007669"/>
    <property type="project" value="UniProtKB-ARBA"/>
</dbReference>
<proteinExistence type="predicted"/>
<dbReference type="InterPro" id="IPR011650">
    <property type="entry name" value="Peptidase_M20_dimer"/>
</dbReference>
<reference evidence="3" key="1">
    <citation type="submission" date="2022-07" db="EMBL/GenBank/DDBJ databases">
        <title>Enhanced cultured diversity of the mouse gut microbiota enables custom-made synthetic communities.</title>
        <authorList>
            <person name="Afrizal A."/>
        </authorList>
    </citation>
    <scope>NUCLEOTIDE SEQUENCE</scope>
    <source>
        <strain evidence="3">DSM 29186</strain>
    </source>
</reference>
<dbReference type="Gene3D" id="3.30.70.360">
    <property type="match status" value="1"/>
</dbReference>
<evidence type="ECO:0000313" key="4">
    <source>
        <dbReference type="Proteomes" id="UP001140817"/>
    </source>
</evidence>
<protein>
    <submittedName>
        <fullName evidence="3">M20 family metallopeptidase</fullName>
    </submittedName>
</protein>
<dbReference type="AlphaFoldDB" id="A0A9X2MCG7"/>
<name>A0A9X2MCG7_9FIRM</name>
<dbReference type="GO" id="GO:0050118">
    <property type="term" value="F:N-acetyldiaminopimelate deacetylase activity"/>
    <property type="evidence" value="ECO:0007669"/>
    <property type="project" value="UniProtKB-ARBA"/>
</dbReference>